<dbReference type="InterPro" id="IPR010836">
    <property type="entry name" value="SapC"/>
</dbReference>
<gene>
    <name evidence="2" type="ORF">F4U95_17035</name>
    <name evidence="1" type="ORF">F4U96_16910</name>
</gene>
<proteinExistence type="predicted"/>
<accession>A0A5J5HY33</accession>
<dbReference type="Proteomes" id="UP000325933">
    <property type="component" value="Unassembled WGS sequence"/>
</dbReference>
<sequence length="265" mass="29395">MASAPANNLPIFYNDLQPLSSVDHVDYRTKPVDSAPFLTTQHAIPLTVDEFVPAQRFAPIIFSAGDDSVPLLLMGLNEGVNVFVDDEGKLRGPAYVPAYVRRYPWMLAKLRPDSDDLSLCFDPTTPTIGAFEDGQPLFEDGKPSELTQGVMKFCEDFEQAAARTGQFVRDLQDMDLLMDGEVAIQTPVAEQPFVYRGFRMINEEKLRDLRGDQLRKINQNGMLPLIHAHLFSLQLMREVFEAQVSQGKGPIEAPAVEAAPEAANA</sequence>
<evidence type="ECO:0000313" key="3">
    <source>
        <dbReference type="Proteomes" id="UP000325933"/>
    </source>
</evidence>
<keyword evidence="4" id="KW-1185">Reference proteome</keyword>
<protein>
    <submittedName>
        <fullName evidence="2">SapC family protein</fullName>
    </submittedName>
</protein>
<evidence type="ECO:0000313" key="2">
    <source>
        <dbReference type="EMBL" id="KAA9027423.1"/>
    </source>
</evidence>
<reference evidence="3 4" key="1">
    <citation type="submission" date="2019-09" db="EMBL/GenBank/DDBJ databases">
        <authorList>
            <person name="Feng G."/>
        </authorList>
    </citation>
    <scope>NUCLEOTIDE SEQUENCE [LARGE SCALE GENOMIC DNA]</scope>
    <source>
        <strain evidence="2 3">KACC 19283</strain>
        <strain evidence="1 4">KACC 19284</strain>
    </source>
</reference>
<organism evidence="2 3">
    <name type="scientific">Sphingobium limneticum</name>
    <dbReference type="NCBI Taxonomy" id="1007511"/>
    <lineage>
        <taxon>Bacteria</taxon>
        <taxon>Pseudomonadati</taxon>
        <taxon>Pseudomonadota</taxon>
        <taxon>Alphaproteobacteria</taxon>
        <taxon>Sphingomonadales</taxon>
        <taxon>Sphingomonadaceae</taxon>
        <taxon>Sphingobium</taxon>
    </lineage>
</organism>
<dbReference type="RefSeq" id="WP_150426528.1">
    <property type="nucleotide sequence ID" value="NZ_VYQA01000013.1"/>
</dbReference>
<name>A0A5J5HY33_9SPHN</name>
<dbReference type="EMBL" id="VYQB01000013">
    <property type="protein sequence ID" value="KAA9014334.1"/>
    <property type="molecule type" value="Genomic_DNA"/>
</dbReference>
<dbReference type="Pfam" id="PF07277">
    <property type="entry name" value="SapC"/>
    <property type="match status" value="1"/>
</dbReference>
<dbReference type="AlphaFoldDB" id="A0A5J5HY33"/>
<dbReference type="EMBL" id="VYQA01000013">
    <property type="protein sequence ID" value="KAA9027423.1"/>
    <property type="molecule type" value="Genomic_DNA"/>
</dbReference>
<comment type="caution">
    <text evidence="2">The sequence shown here is derived from an EMBL/GenBank/DDBJ whole genome shotgun (WGS) entry which is preliminary data.</text>
</comment>
<evidence type="ECO:0000313" key="1">
    <source>
        <dbReference type="EMBL" id="KAA9014334.1"/>
    </source>
</evidence>
<evidence type="ECO:0000313" key="4">
    <source>
        <dbReference type="Proteomes" id="UP000326364"/>
    </source>
</evidence>
<dbReference type="Proteomes" id="UP000326364">
    <property type="component" value="Unassembled WGS sequence"/>
</dbReference>